<dbReference type="Proteomes" id="UP000631114">
    <property type="component" value="Unassembled WGS sequence"/>
</dbReference>
<feature type="domain" description="TIR" evidence="1">
    <location>
        <begin position="57"/>
        <end position="136"/>
    </location>
</feature>
<dbReference type="GO" id="GO:0007165">
    <property type="term" value="P:signal transduction"/>
    <property type="evidence" value="ECO:0007669"/>
    <property type="project" value="InterPro"/>
</dbReference>
<dbReference type="Gene3D" id="3.40.50.10140">
    <property type="entry name" value="Toll/interleukin-1 receptor homology (TIR) domain"/>
    <property type="match status" value="1"/>
</dbReference>
<dbReference type="GO" id="GO:0000725">
    <property type="term" value="P:recombinational repair"/>
    <property type="evidence" value="ECO:0007669"/>
    <property type="project" value="TreeGrafter"/>
</dbReference>
<accession>A0A835IEA6</accession>
<protein>
    <recommendedName>
        <fullName evidence="1">TIR domain-containing protein</fullName>
    </recommendedName>
</protein>
<dbReference type="InterPro" id="IPR000157">
    <property type="entry name" value="TIR_dom"/>
</dbReference>
<comment type="caution">
    <text evidence="2">The sequence shown here is derived from an EMBL/GenBank/DDBJ whole genome shotgun (WGS) entry which is preliminary data.</text>
</comment>
<reference evidence="2 3" key="1">
    <citation type="submission" date="2020-10" db="EMBL/GenBank/DDBJ databases">
        <title>The Coptis chinensis genome and diversification of protoberbering-type alkaloids.</title>
        <authorList>
            <person name="Wang B."/>
            <person name="Shu S."/>
            <person name="Song C."/>
            <person name="Liu Y."/>
        </authorList>
    </citation>
    <scope>NUCLEOTIDE SEQUENCE [LARGE SCALE GENOMIC DNA]</scope>
    <source>
        <strain evidence="2">HL-2020</strain>
        <tissue evidence="2">Leaf</tissue>
    </source>
</reference>
<proteinExistence type="predicted"/>
<keyword evidence="3" id="KW-1185">Reference proteome</keyword>
<dbReference type="PANTHER" id="PTHR32472">
    <property type="entry name" value="DNA REPAIR PROTEIN RADA"/>
    <property type="match status" value="1"/>
</dbReference>
<dbReference type="EMBL" id="JADFTS010000003">
    <property type="protein sequence ID" value="KAF9615304.1"/>
    <property type="molecule type" value="Genomic_DNA"/>
</dbReference>
<sequence length="288" mass="33386">MGTSPLVDFKDTDATAVEKSEFHDHVSSSLARNRNSSTYSHASGTGLPWRKPSLLRFANWLRAELEVQGISCFAADRARCRNSRNHDVVERAMNACTVGVLILTKRSFGNPYSVEELRNFLGKKNLVPIFFDMGPGDCLARDIIEMRGELWEKNGGELWMLYGGLEKEWREAVEGLSRLDEGKLEAQDGNWRDCIFSAVVLLARRLGRRSVVEKLSRWQERVEKEEFPFPRNENFIGRKREVSELELMLFGSVSGEAEKEYFELKTRHRLKERRVRLEREQRDRSNRK</sequence>
<dbReference type="Pfam" id="PF13676">
    <property type="entry name" value="TIR_2"/>
    <property type="match status" value="1"/>
</dbReference>
<evidence type="ECO:0000313" key="3">
    <source>
        <dbReference type="Proteomes" id="UP000631114"/>
    </source>
</evidence>
<evidence type="ECO:0000313" key="2">
    <source>
        <dbReference type="EMBL" id="KAF9615304.1"/>
    </source>
</evidence>
<evidence type="ECO:0000259" key="1">
    <source>
        <dbReference type="Pfam" id="PF13676"/>
    </source>
</evidence>
<dbReference type="InterPro" id="IPR035897">
    <property type="entry name" value="Toll_tir_struct_dom_sf"/>
</dbReference>
<dbReference type="OrthoDB" id="1704371at2759"/>
<dbReference type="SUPFAM" id="SSF52200">
    <property type="entry name" value="Toll/Interleukin receptor TIR domain"/>
    <property type="match status" value="1"/>
</dbReference>
<gene>
    <name evidence="2" type="ORF">IFM89_022720</name>
</gene>
<name>A0A835IEA6_9MAGN</name>
<organism evidence="2 3">
    <name type="scientific">Coptis chinensis</name>
    <dbReference type="NCBI Taxonomy" id="261450"/>
    <lineage>
        <taxon>Eukaryota</taxon>
        <taxon>Viridiplantae</taxon>
        <taxon>Streptophyta</taxon>
        <taxon>Embryophyta</taxon>
        <taxon>Tracheophyta</taxon>
        <taxon>Spermatophyta</taxon>
        <taxon>Magnoliopsida</taxon>
        <taxon>Ranunculales</taxon>
        <taxon>Ranunculaceae</taxon>
        <taxon>Coptidoideae</taxon>
        <taxon>Coptis</taxon>
    </lineage>
</organism>
<dbReference type="PANTHER" id="PTHR32472:SF11">
    <property type="entry name" value="DISEASE RESISTANCE PROTEIN (TIR-NBS CLASS)"/>
    <property type="match status" value="1"/>
</dbReference>
<dbReference type="AlphaFoldDB" id="A0A835IEA6"/>